<dbReference type="GO" id="GO:0000407">
    <property type="term" value="C:phagophore assembly site"/>
    <property type="evidence" value="ECO:0007669"/>
    <property type="project" value="TreeGrafter"/>
</dbReference>
<dbReference type="GO" id="GO:0030674">
    <property type="term" value="F:protein-macromolecule adaptor activity"/>
    <property type="evidence" value="ECO:0007669"/>
    <property type="project" value="TreeGrafter"/>
</dbReference>
<dbReference type="InterPro" id="IPR038274">
    <property type="entry name" value="Atg6/Beclin_C_sf"/>
</dbReference>
<dbReference type="GO" id="GO:0045324">
    <property type="term" value="P:late endosome to vacuole transport"/>
    <property type="evidence" value="ECO:0007669"/>
    <property type="project" value="TreeGrafter"/>
</dbReference>
<evidence type="ECO:0000313" key="7">
    <source>
        <dbReference type="Proteomes" id="UP000030693"/>
    </source>
</evidence>
<evidence type="ECO:0000256" key="3">
    <source>
        <dbReference type="SAM" id="MobiDB-lite"/>
    </source>
</evidence>
<dbReference type="GO" id="GO:0000045">
    <property type="term" value="P:autophagosome assembly"/>
    <property type="evidence" value="ECO:0007669"/>
    <property type="project" value="TreeGrafter"/>
</dbReference>
<feature type="domain" description="Atg6 BARA" evidence="4">
    <location>
        <begin position="252"/>
        <end position="434"/>
    </location>
</feature>
<sequence>MASSVATTPATMQHVISCHECHTPVEIDQKIVNLATSFASQRMASGHLPLEADDFIEISGNDLADTPGSVNLPEDMDERRRIIDAAITMFFDSLSKQTLINHPLCHSCNDLIASRIRTKLEQIDLEQRHLSQFLSGRSSAGLTPHGGGRLDQLFSSSPDALSTQSTLAQDVIDELKAEEERLLQEAAALEREALELQKISDDLDIEADLIDRQENILQFHLNRLQQDSEEFNDESDAIASLYAHYSMQLERLSACSVIQDAFHISVDGPDVASINGHRLGLFEKLSERNRDEINHALGHACLLLHILGQHFPFTFSRYKLCPFGSRSFLEVSLGSDAGGDSGGRRPAASEDGRKLDLFYPASFADKMKFRSSFNEALAAFLDCLDQLATEINRQISSGVGLPRSGSSGTGIAAAAAGGAPGSPERSQASPPPGTFTCLPHHFVIEKGHIDGRPIVFPNAITSFEKLSSTFLPSSSSSASGSASSGSLAGSSSGRRSNISNEEHEWNLALKSMLSMLKWAQLYVDHTRSRSLSTSAPSNVRHGGGA</sequence>
<dbReference type="OrthoDB" id="20368at2759"/>
<dbReference type="GeneID" id="20524764"/>
<dbReference type="eggNOG" id="KOG2751">
    <property type="taxonomic scope" value="Eukaryota"/>
</dbReference>
<evidence type="ECO:0000256" key="2">
    <source>
        <dbReference type="SAM" id="Coils"/>
    </source>
</evidence>
<proteinExistence type="inferred from homology"/>
<organism evidence="6">
    <name type="scientific">Fonticula alba</name>
    <name type="common">Slime mold</name>
    <dbReference type="NCBI Taxonomy" id="691883"/>
    <lineage>
        <taxon>Eukaryota</taxon>
        <taxon>Rotosphaerida</taxon>
        <taxon>Fonticulaceae</taxon>
        <taxon>Fonticula</taxon>
    </lineage>
</organism>
<dbReference type="GO" id="GO:0000423">
    <property type="term" value="P:mitophagy"/>
    <property type="evidence" value="ECO:0007669"/>
    <property type="project" value="TreeGrafter"/>
</dbReference>
<evidence type="ECO:0000313" key="6">
    <source>
        <dbReference type="EMBL" id="KCV72447.1"/>
    </source>
</evidence>
<dbReference type="STRING" id="691883.A0A058ZG54"/>
<dbReference type="Pfam" id="PF04111">
    <property type="entry name" value="APG6"/>
    <property type="match status" value="1"/>
</dbReference>
<feature type="coiled-coil region" evidence="2">
    <location>
        <begin position="165"/>
        <end position="230"/>
    </location>
</feature>
<dbReference type="GO" id="GO:0006995">
    <property type="term" value="P:cellular response to nitrogen starvation"/>
    <property type="evidence" value="ECO:0007669"/>
    <property type="project" value="TreeGrafter"/>
</dbReference>
<comment type="similarity">
    <text evidence="1">Belongs to the beclin family.</text>
</comment>
<gene>
    <name evidence="6" type="ORF">H696_00039</name>
</gene>
<dbReference type="RefSeq" id="XP_009492148.1">
    <property type="nucleotide sequence ID" value="XM_009493873.1"/>
</dbReference>
<feature type="domain" description="Atg6/beclin coiled-coil" evidence="5">
    <location>
        <begin position="103"/>
        <end position="249"/>
    </location>
</feature>
<dbReference type="PANTHER" id="PTHR12768:SF4">
    <property type="entry name" value="BECLIN-1"/>
    <property type="match status" value="1"/>
</dbReference>
<dbReference type="InterPro" id="IPR007243">
    <property type="entry name" value="Atg6/Beclin"/>
</dbReference>
<dbReference type="InterPro" id="IPR041691">
    <property type="entry name" value="Atg6/beclin_CC"/>
</dbReference>
<evidence type="ECO:0000259" key="4">
    <source>
        <dbReference type="Pfam" id="PF04111"/>
    </source>
</evidence>
<feature type="region of interest" description="Disordered" evidence="3">
    <location>
        <begin position="410"/>
        <end position="434"/>
    </location>
</feature>
<evidence type="ECO:0008006" key="8">
    <source>
        <dbReference type="Google" id="ProtNLM"/>
    </source>
</evidence>
<keyword evidence="7" id="KW-1185">Reference proteome</keyword>
<dbReference type="Pfam" id="PF17675">
    <property type="entry name" value="APG6_N"/>
    <property type="match status" value="1"/>
</dbReference>
<evidence type="ECO:0000259" key="5">
    <source>
        <dbReference type="Pfam" id="PF17675"/>
    </source>
</evidence>
<dbReference type="GO" id="GO:0043548">
    <property type="term" value="F:phosphatidylinositol 3-kinase binding"/>
    <property type="evidence" value="ECO:0007669"/>
    <property type="project" value="TreeGrafter"/>
</dbReference>
<reference evidence="6" key="1">
    <citation type="submission" date="2013-04" db="EMBL/GenBank/DDBJ databases">
        <title>The Genome Sequence of Fonticula alba ATCC 38817.</title>
        <authorList>
            <consortium name="The Broad Institute Genomics Platform"/>
            <person name="Russ C."/>
            <person name="Cuomo C."/>
            <person name="Burger G."/>
            <person name="Gray M.W."/>
            <person name="Holland P.W.H."/>
            <person name="King N."/>
            <person name="Lang F.B.F."/>
            <person name="Roger A.J."/>
            <person name="Ruiz-Trillo I."/>
            <person name="Brown M."/>
            <person name="Walker B."/>
            <person name="Young S."/>
            <person name="Zeng Q."/>
            <person name="Gargeya S."/>
            <person name="Fitzgerald M."/>
            <person name="Haas B."/>
            <person name="Abouelleil A."/>
            <person name="Allen A.W."/>
            <person name="Alvarado L."/>
            <person name="Arachchi H.M."/>
            <person name="Berlin A.M."/>
            <person name="Chapman S.B."/>
            <person name="Gainer-Dewar J."/>
            <person name="Goldberg J."/>
            <person name="Griggs A."/>
            <person name="Gujja S."/>
            <person name="Hansen M."/>
            <person name="Howarth C."/>
            <person name="Imamovic A."/>
            <person name="Ireland A."/>
            <person name="Larimer J."/>
            <person name="McCowan C."/>
            <person name="Murphy C."/>
            <person name="Pearson M."/>
            <person name="Poon T.W."/>
            <person name="Priest M."/>
            <person name="Roberts A."/>
            <person name="Saif S."/>
            <person name="Shea T."/>
            <person name="Sisk P."/>
            <person name="Sykes S."/>
            <person name="Wortman J."/>
            <person name="Nusbaum C."/>
            <person name="Birren B."/>
        </authorList>
    </citation>
    <scope>NUCLEOTIDE SEQUENCE [LARGE SCALE GENOMIC DNA]</scope>
    <source>
        <strain evidence="6">ATCC 38817</strain>
    </source>
</reference>
<dbReference type="GO" id="GO:0034272">
    <property type="term" value="C:phosphatidylinositol 3-kinase complex, class III, type II"/>
    <property type="evidence" value="ECO:0007669"/>
    <property type="project" value="TreeGrafter"/>
</dbReference>
<protein>
    <recommendedName>
        <fullName evidence="8">Autophagy-related protein 6</fullName>
    </recommendedName>
</protein>
<dbReference type="EMBL" id="KB932201">
    <property type="protein sequence ID" value="KCV72447.1"/>
    <property type="molecule type" value="Genomic_DNA"/>
</dbReference>
<accession>A0A058ZG54</accession>
<name>A0A058ZG54_FONAL</name>
<evidence type="ECO:0000256" key="1">
    <source>
        <dbReference type="ARBA" id="ARBA00005965"/>
    </source>
</evidence>
<dbReference type="InterPro" id="IPR040455">
    <property type="entry name" value="Atg6_BARA"/>
</dbReference>
<dbReference type="PANTHER" id="PTHR12768">
    <property type="entry name" value="BECLIN 1"/>
    <property type="match status" value="1"/>
</dbReference>
<keyword evidence="2" id="KW-0175">Coiled coil</keyword>
<dbReference type="GO" id="GO:0034271">
    <property type="term" value="C:phosphatidylinositol 3-kinase complex, class III, type I"/>
    <property type="evidence" value="ECO:0007669"/>
    <property type="project" value="TreeGrafter"/>
</dbReference>
<dbReference type="AlphaFoldDB" id="A0A058ZG54"/>
<dbReference type="Gene3D" id="1.10.418.40">
    <property type="entry name" value="Autophagy protein 6/Beclin 1"/>
    <property type="match status" value="1"/>
</dbReference>
<feature type="region of interest" description="Disordered" evidence="3">
    <location>
        <begin position="473"/>
        <end position="498"/>
    </location>
</feature>
<dbReference type="Proteomes" id="UP000030693">
    <property type="component" value="Unassembled WGS sequence"/>
</dbReference>